<dbReference type="EMBL" id="BPLQ01010984">
    <property type="protein sequence ID" value="GIY54864.1"/>
    <property type="molecule type" value="Genomic_DNA"/>
</dbReference>
<organism evidence="1 2">
    <name type="scientific">Caerostris darwini</name>
    <dbReference type="NCBI Taxonomy" id="1538125"/>
    <lineage>
        <taxon>Eukaryota</taxon>
        <taxon>Metazoa</taxon>
        <taxon>Ecdysozoa</taxon>
        <taxon>Arthropoda</taxon>
        <taxon>Chelicerata</taxon>
        <taxon>Arachnida</taxon>
        <taxon>Araneae</taxon>
        <taxon>Araneomorphae</taxon>
        <taxon>Entelegynae</taxon>
        <taxon>Araneoidea</taxon>
        <taxon>Araneidae</taxon>
        <taxon>Caerostris</taxon>
    </lineage>
</organism>
<evidence type="ECO:0000313" key="1">
    <source>
        <dbReference type="EMBL" id="GIY54864.1"/>
    </source>
</evidence>
<keyword evidence="2" id="KW-1185">Reference proteome</keyword>
<evidence type="ECO:0000313" key="2">
    <source>
        <dbReference type="Proteomes" id="UP001054837"/>
    </source>
</evidence>
<proteinExistence type="predicted"/>
<comment type="caution">
    <text evidence="1">The sequence shown here is derived from an EMBL/GenBank/DDBJ whole genome shotgun (WGS) entry which is preliminary data.</text>
</comment>
<dbReference type="Proteomes" id="UP001054837">
    <property type="component" value="Unassembled WGS sequence"/>
</dbReference>
<dbReference type="AlphaFoldDB" id="A0AAV4UAQ9"/>
<protein>
    <submittedName>
        <fullName evidence="1">Uncharacterized protein</fullName>
    </submittedName>
</protein>
<gene>
    <name evidence="1" type="ORF">CDAR_248781</name>
</gene>
<accession>A0AAV4UAQ9</accession>
<reference evidence="1 2" key="1">
    <citation type="submission" date="2021-06" db="EMBL/GenBank/DDBJ databases">
        <title>Caerostris darwini draft genome.</title>
        <authorList>
            <person name="Kono N."/>
            <person name="Arakawa K."/>
        </authorList>
    </citation>
    <scope>NUCLEOTIDE SEQUENCE [LARGE SCALE GENOMIC DNA]</scope>
</reference>
<name>A0AAV4UAQ9_9ARAC</name>
<sequence length="79" mass="8665">MDCSNPPSEVARAKNVRFISGVLWSDDVHPPPVDCGGRRGRRGAVVLEEQPTARESGGRVARLFRRLADFFRRAITGSG</sequence>